<evidence type="ECO:0000256" key="8">
    <source>
        <dbReference type="ARBA" id="ARBA00022801"/>
    </source>
</evidence>
<keyword evidence="6 11" id="KW-0645">Protease</keyword>
<keyword evidence="7 11" id="KW-0479">Metal-binding</keyword>
<keyword evidence="9 11" id="KW-0862">Zinc</keyword>
<evidence type="ECO:0000256" key="11">
    <source>
        <dbReference type="RuleBase" id="RU004386"/>
    </source>
</evidence>
<dbReference type="InterPro" id="IPR023358">
    <property type="entry name" value="Peptidase_M18_dom2"/>
</dbReference>
<reference evidence="12 13" key="1">
    <citation type="journal article" date="2024" name="BMC Biol.">
        <title>Comparative genomics of Ascetosporea gives new insight into the evolutionary basis for animal parasitism in Rhizaria.</title>
        <authorList>
            <person name="Hiltunen Thoren M."/>
            <person name="Onut-Brannstrom I."/>
            <person name="Alfjorden A."/>
            <person name="Peckova H."/>
            <person name="Swords F."/>
            <person name="Hooper C."/>
            <person name="Holzer A.S."/>
            <person name="Bass D."/>
            <person name="Burki F."/>
        </authorList>
    </citation>
    <scope>NUCLEOTIDE SEQUENCE [LARGE SCALE GENOMIC DNA]</scope>
    <source>
        <strain evidence="12">20-A016</strain>
    </source>
</reference>
<dbReference type="Gene3D" id="3.40.630.10">
    <property type="entry name" value="Zn peptidases"/>
    <property type="match status" value="1"/>
</dbReference>
<evidence type="ECO:0000313" key="12">
    <source>
        <dbReference type="EMBL" id="MES1921319.1"/>
    </source>
</evidence>
<keyword evidence="10 11" id="KW-0482">Metalloprotease</keyword>
<keyword evidence="5 11" id="KW-0031">Aminopeptidase</keyword>
<evidence type="ECO:0000256" key="4">
    <source>
        <dbReference type="ARBA" id="ARBA00011965"/>
    </source>
</evidence>
<evidence type="ECO:0000256" key="5">
    <source>
        <dbReference type="ARBA" id="ARBA00022438"/>
    </source>
</evidence>
<comment type="catalytic activity">
    <reaction evidence="1">
        <text>Release of an N-terminal aspartate or glutamate from a peptide, with a preference for aspartate.</text>
        <dbReference type="EC" id="3.4.11.21"/>
    </reaction>
</comment>
<dbReference type="PRINTS" id="PR00932">
    <property type="entry name" value="AMINO1PTASE"/>
</dbReference>
<comment type="caution">
    <text evidence="12">The sequence shown here is derived from an EMBL/GenBank/DDBJ whole genome shotgun (WGS) entry which is preliminary data.</text>
</comment>
<keyword evidence="13" id="KW-1185">Reference proteome</keyword>
<dbReference type="Gene3D" id="2.30.250.10">
    <property type="entry name" value="Aminopeptidase i, Domain 2"/>
    <property type="match status" value="1"/>
</dbReference>
<name>A0ABV2ANS2_9EUKA</name>
<evidence type="ECO:0000256" key="2">
    <source>
        <dbReference type="ARBA" id="ARBA00001947"/>
    </source>
</evidence>
<evidence type="ECO:0000256" key="10">
    <source>
        <dbReference type="ARBA" id="ARBA00023049"/>
    </source>
</evidence>
<evidence type="ECO:0000256" key="6">
    <source>
        <dbReference type="ARBA" id="ARBA00022670"/>
    </source>
</evidence>
<comment type="cofactor">
    <cofactor evidence="2">
        <name>Zn(2+)</name>
        <dbReference type="ChEBI" id="CHEBI:29105"/>
    </cofactor>
</comment>
<dbReference type="Proteomes" id="UP001439008">
    <property type="component" value="Unassembled WGS sequence"/>
</dbReference>
<accession>A0ABV2ANS2</accession>
<dbReference type="SUPFAM" id="SSF53187">
    <property type="entry name" value="Zn-dependent exopeptidases"/>
    <property type="match status" value="1"/>
</dbReference>
<evidence type="ECO:0000256" key="3">
    <source>
        <dbReference type="ARBA" id="ARBA00008290"/>
    </source>
</evidence>
<evidence type="ECO:0000256" key="7">
    <source>
        <dbReference type="ARBA" id="ARBA00022723"/>
    </source>
</evidence>
<dbReference type="EC" id="3.4.11.21" evidence="4"/>
<organism evidence="12 13">
    <name type="scientific">Bonamia ostreae</name>
    <dbReference type="NCBI Taxonomy" id="126728"/>
    <lineage>
        <taxon>Eukaryota</taxon>
        <taxon>Sar</taxon>
        <taxon>Rhizaria</taxon>
        <taxon>Endomyxa</taxon>
        <taxon>Ascetosporea</taxon>
        <taxon>Haplosporida</taxon>
        <taxon>Bonamia</taxon>
    </lineage>
</organism>
<dbReference type="PANTHER" id="PTHR28570:SF3">
    <property type="entry name" value="ASPARTYL AMINOPEPTIDASE"/>
    <property type="match status" value="1"/>
</dbReference>
<evidence type="ECO:0000256" key="9">
    <source>
        <dbReference type="ARBA" id="ARBA00022833"/>
    </source>
</evidence>
<protein>
    <recommendedName>
        <fullName evidence="4">aspartyl aminopeptidase</fullName>
        <ecNumber evidence="4">3.4.11.21</ecNumber>
    </recommendedName>
</protein>
<keyword evidence="8 11" id="KW-0378">Hydrolase</keyword>
<evidence type="ECO:0000313" key="13">
    <source>
        <dbReference type="Proteomes" id="UP001439008"/>
    </source>
</evidence>
<dbReference type="PANTHER" id="PTHR28570">
    <property type="entry name" value="ASPARTYL AMINOPEPTIDASE"/>
    <property type="match status" value="1"/>
</dbReference>
<proteinExistence type="inferred from homology"/>
<gene>
    <name evidence="12" type="ORF">MHBO_002862</name>
</gene>
<dbReference type="Pfam" id="PF02127">
    <property type="entry name" value="Peptidase_M18"/>
    <property type="match status" value="1"/>
</dbReference>
<dbReference type="SUPFAM" id="SSF101821">
    <property type="entry name" value="Aminopeptidase/glucanase lid domain"/>
    <property type="match status" value="1"/>
</dbReference>
<evidence type="ECO:0000256" key="1">
    <source>
        <dbReference type="ARBA" id="ARBA00001335"/>
    </source>
</evidence>
<sequence length="274" mass="30329">MTAQSIAQRFLEFSNCSPTAFHCVENVKRKLLAAGFEKVKLSGEKQISANRFRRNGKYFFTRNESSIVAFAMGGEYQPGNGATVMVAHTDSPGLHLKPVSGTKSSGYNTLAVETYGGGVFSSWLDRDLSIAGRAFVKNGNAIESRLFKIDRPILSIPRLAIHLWKSAERPNGVALNFENHLKPVISMIGQNTKENNDENKAYGDKLFSLFSESLKIDKTDILKIKAQLYGTEKGSIGGLNKEFVYAPRLDNQMMSFVVTTALTNSVEGKIRIYE</sequence>
<comment type="similarity">
    <text evidence="3 11">Belongs to the peptidase M18 family.</text>
</comment>
<dbReference type="InterPro" id="IPR001948">
    <property type="entry name" value="Peptidase_M18"/>
</dbReference>
<dbReference type="EMBL" id="JBDODL010001240">
    <property type="protein sequence ID" value="MES1921319.1"/>
    <property type="molecule type" value="Genomic_DNA"/>
</dbReference>